<dbReference type="Pfam" id="PF20684">
    <property type="entry name" value="Fung_rhodopsin"/>
    <property type="match status" value="1"/>
</dbReference>
<evidence type="ECO:0000256" key="3">
    <source>
        <dbReference type="ARBA" id="ARBA00022989"/>
    </source>
</evidence>
<keyword evidence="4 7" id="KW-0472">Membrane</keyword>
<evidence type="ECO:0000256" key="4">
    <source>
        <dbReference type="ARBA" id="ARBA00023136"/>
    </source>
</evidence>
<feature type="region of interest" description="Disordered" evidence="6">
    <location>
        <begin position="365"/>
        <end position="384"/>
    </location>
</feature>
<evidence type="ECO:0000256" key="2">
    <source>
        <dbReference type="ARBA" id="ARBA00022692"/>
    </source>
</evidence>
<keyword evidence="3 7" id="KW-1133">Transmembrane helix</keyword>
<protein>
    <recommendedName>
        <fullName evidence="8">Rhodopsin domain-containing protein</fullName>
    </recommendedName>
</protein>
<feature type="transmembrane region" description="Helical" evidence="7">
    <location>
        <begin position="264"/>
        <end position="287"/>
    </location>
</feature>
<name>A0ABR4FLD3_9EURO</name>
<proteinExistence type="inferred from homology"/>
<evidence type="ECO:0000259" key="8">
    <source>
        <dbReference type="Pfam" id="PF20684"/>
    </source>
</evidence>
<evidence type="ECO:0000256" key="6">
    <source>
        <dbReference type="SAM" id="MobiDB-lite"/>
    </source>
</evidence>
<feature type="transmembrane region" description="Helical" evidence="7">
    <location>
        <begin position="229"/>
        <end position="252"/>
    </location>
</feature>
<accession>A0ABR4FLD3</accession>
<evidence type="ECO:0000256" key="7">
    <source>
        <dbReference type="SAM" id="Phobius"/>
    </source>
</evidence>
<comment type="subcellular location">
    <subcellularLocation>
        <location evidence="1">Membrane</location>
        <topology evidence="1">Multi-pass membrane protein</topology>
    </subcellularLocation>
</comment>
<comment type="similarity">
    <text evidence="5">Belongs to the SAT4 family.</text>
</comment>
<dbReference type="PANTHER" id="PTHR33048">
    <property type="entry name" value="PTH11-LIKE INTEGRAL MEMBRANE PROTEIN (AFU_ORTHOLOGUE AFUA_5G11245)"/>
    <property type="match status" value="1"/>
</dbReference>
<dbReference type="EMBL" id="JBFTWV010000197">
    <property type="protein sequence ID" value="KAL2784049.1"/>
    <property type="molecule type" value="Genomic_DNA"/>
</dbReference>
<keyword evidence="10" id="KW-1185">Reference proteome</keyword>
<evidence type="ECO:0000256" key="1">
    <source>
        <dbReference type="ARBA" id="ARBA00004141"/>
    </source>
</evidence>
<dbReference type="InterPro" id="IPR052337">
    <property type="entry name" value="SAT4-like"/>
</dbReference>
<evidence type="ECO:0000313" key="10">
    <source>
        <dbReference type="Proteomes" id="UP001610563"/>
    </source>
</evidence>
<feature type="transmembrane region" description="Helical" evidence="7">
    <location>
        <begin position="142"/>
        <end position="169"/>
    </location>
</feature>
<organism evidence="9 10">
    <name type="scientific">Aspergillus keveii</name>
    <dbReference type="NCBI Taxonomy" id="714993"/>
    <lineage>
        <taxon>Eukaryota</taxon>
        <taxon>Fungi</taxon>
        <taxon>Dikarya</taxon>
        <taxon>Ascomycota</taxon>
        <taxon>Pezizomycotina</taxon>
        <taxon>Eurotiomycetes</taxon>
        <taxon>Eurotiomycetidae</taxon>
        <taxon>Eurotiales</taxon>
        <taxon>Aspergillaceae</taxon>
        <taxon>Aspergillus</taxon>
        <taxon>Aspergillus subgen. Nidulantes</taxon>
    </lineage>
</organism>
<feature type="domain" description="Rhodopsin" evidence="8">
    <location>
        <begin position="32"/>
        <end position="287"/>
    </location>
</feature>
<sequence>MSSQGYRHRIHEDAFIISTSVLLGIASLAVLIRCIIRFYLQRKRFSLDDGFVLASFAFLIATSIIAYTKMMPSLYFDYTAITEVDNNMPSLSPQAQAQENGYQFHLWMIIALTTSTASIVAAKLSFLFFFKKLIDRVHGWRVYWWFATVYTVLTSTWFEAGPFIAFLAVGGKGHAVNEAEVECNTGQRVRLISILSIISFVLDIIGDILILIIPVFILRKIRIRTSQKILLSLTLCLTTVFLALNIARLAGLWRDGAVDTVWNIYWQIVVTEVGVFLAAAASFRSFFVVRNRNERPAPAVSVRGALKNHLTGRSWYRSSGDESLSLGQWDGSSVRELQGARSSTSGTMTRTASQDTDACLERGSRCENADPSLQDSAVPVSGDPPFLRVGLT</sequence>
<feature type="transmembrane region" description="Helical" evidence="7">
    <location>
        <begin position="15"/>
        <end position="39"/>
    </location>
</feature>
<keyword evidence="2 7" id="KW-0812">Transmembrane</keyword>
<dbReference type="Proteomes" id="UP001610563">
    <property type="component" value="Unassembled WGS sequence"/>
</dbReference>
<gene>
    <name evidence="9" type="ORF">BJX66DRAFT_344404</name>
</gene>
<feature type="transmembrane region" description="Helical" evidence="7">
    <location>
        <begin position="189"/>
        <end position="217"/>
    </location>
</feature>
<feature type="transmembrane region" description="Helical" evidence="7">
    <location>
        <begin position="51"/>
        <end position="68"/>
    </location>
</feature>
<dbReference type="InterPro" id="IPR049326">
    <property type="entry name" value="Rhodopsin_dom_fungi"/>
</dbReference>
<reference evidence="9 10" key="1">
    <citation type="submission" date="2024-07" db="EMBL/GenBank/DDBJ databases">
        <title>Section-level genome sequencing and comparative genomics of Aspergillus sections Usti and Cavernicolus.</title>
        <authorList>
            <consortium name="Lawrence Berkeley National Laboratory"/>
            <person name="Nybo J.L."/>
            <person name="Vesth T.C."/>
            <person name="Theobald S."/>
            <person name="Frisvad J.C."/>
            <person name="Larsen T.O."/>
            <person name="Kjaerboelling I."/>
            <person name="Rothschild-Mancinelli K."/>
            <person name="Lyhne E.K."/>
            <person name="Kogle M.E."/>
            <person name="Barry K."/>
            <person name="Clum A."/>
            <person name="Na H."/>
            <person name="Ledsgaard L."/>
            <person name="Lin J."/>
            <person name="Lipzen A."/>
            <person name="Kuo A."/>
            <person name="Riley R."/>
            <person name="Mondo S."/>
            <person name="Labutti K."/>
            <person name="Haridas S."/>
            <person name="Pangalinan J."/>
            <person name="Salamov A.A."/>
            <person name="Simmons B.A."/>
            <person name="Magnuson J.K."/>
            <person name="Chen J."/>
            <person name="Drula E."/>
            <person name="Henrissat B."/>
            <person name="Wiebenga A."/>
            <person name="Lubbers R.J."/>
            <person name="Gomes A.C."/>
            <person name="Makela M.R."/>
            <person name="Stajich J."/>
            <person name="Grigoriev I.V."/>
            <person name="Mortensen U.H."/>
            <person name="De Vries R.P."/>
            <person name="Baker S.E."/>
            <person name="Andersen M.R."/>
        </authorList>
    </citation>
    <scope>NUCLEOTIDE SEQUENCE [LARGE SCALE GENOMIC DNA]</scope>
    <source>
        <strain evidence="9 10">CBS 209.92</strain>
    </source>
</reference>
<comment type="caution">
    <text evidence="9">The sequence shown here is derived from an EMBL/GenBank/DDBJ whole genome shotgun (WGS) entry which is preliminary data.</text>
</comment>
<evidence type="ECO:0000313" key="9">
    <source>
        <dbReference type="EMBL" id="KAL2784049.1"/>
    </source>
</evidence>
<feature type="transmembrane region" description="Helical" evidence="7">
    <location>
        <begin position="106"/>
        <end position="130"/>
    </location>
</feature>
<evidence type="ECO:0000256" key="5">
    <source>
        <dbReference type="ARBA" id="ARBA00038359"/>
    </source>
</evidence>
<dbReference type="PANTHER" id="PTHR33048:SF47">
    <property type="entry name" value="INTEGRAL MEMBRANE PROTEIN-RELATED"/>
    <property type="match status" value="1"/>
</dbReference>